<keyword evidence="12" id="KW-1185">Reference proteome</keyword>
<dbReference type="InterPro" id="IPR052217">
    <property type="entry name" value="Mito/Peroxisomal_Carrier"/>
</dbReference>
<evidence type="ECO:0000256" key="6">
    <source>
        <dbReference type="ARBA" id="ARBA00022989"/>
    </source>
</evidence>
<dbReference type="OMA" id="LYMVKER"/>
<name>D7G485_ECTSI</name>
<feature type="compositionally biased region" description="Basic and acidic residues" evidence="9">
    <location>
        <begin position="466"/>
        <end position="484"/>
    </location>
</feature>
<dbReference type="Gene3D" id="1.50.40.10">
    <property type="entry name" value="Mitochondrial carrier domain"/>
    <property type="match status" value="2"/>
</dbReference>
<evidence type="ECO:0000313" key="11">
    <source>
        <dbReference type="EMBL" id="CBJ27100.1"/>
    </source>
</evidence>
<dbReference type="GO" id="GO:0015217">
    <property type="term" value="F:ADP transmembrane transporter activity"/>
    <property type="evidence" value="ECO:0007669"/>
    <property type="project" value="TreeGrafter"/>
</dbReference>
<dbReference type="PANTHER" id="PTHR45939">
    <property type="entry name" value="PEROXISOMAL MEMBRANE PROTEIN PMP34-RELATED"/>
    <property type="match status" value="1"/>
</dbReference>
<feature type="repeat" description="Solcar" evidence="8">
    <location>
        <begin position="482"/>
        <end position="588"/>
    </location>
</feature>
<dbReference type="EMBL" id="FN648763">
    <property type="protein sequence ID" value="CBJ27100.1"/>
    <property type="molecule type" value="Genomic_DNA"/>
</dbReference>
<feature type="compositionally biased region" description="Polar residues" evidence="9">
    <location>
        <begin position="223"/>
        <end position="233"/>
    </location>
</feature>
<proteinExistence type="inferred from homology"/>
<reference evidence="11 12" key="1">
    <citation type="journal article" date="2010" name="Nature">
        <title>The Ectocarpus genome and the independent evolution of multicellularity in brown algae.</title>
        <authorList>
            <person name="Cock J.M."/>
            <person name="Sterck L."/>
            <person name="Rouze P."/>
            <person name="Scornet D."/>
            <person name="Allen A.E."/>
            <person name="Amoutzias G."/>
            <person name="Anthouard V."/>
            <person name="Artiguenave F."/>
            <person name="Aury J.M."/>
            <person name="Badger J.H."/>
            <person name="Beszteri B."/>
            <person name="Billiau K."/>
            <person name="Bonnet E."/>
            <person name="Bothwell J.H."/>
            <person name="Bowler C."/>
            <person name="Boyen C."/>
            <person name="Brownlee C."/>
            <person name="Carrano C.J."/>
            <person name="Charrier B."/>
            <person name="Cho G.Y."/>
            <person name="Coelho S.M."/>
            <person name="Collen J."/>
            <person name="Corre E."/>
            <person name="Da Silva C."/>
            <person name="Delage L."/>
            <person name="Delaroque N."/>
            <person name="Dittami S.M."/>
            <person name="Doulbeau S."/>
            <person name="Elias M."/>
            <person name="Farnham G."/>
            <person name="Gachon C.M."/>
            <person name="Gschloessl B."/>
            <person name="Heesch S."/>
            <person name="Jabbari K."/>
            <person name="Jubin C."/>
            <person name="Kawai H."/>
            <person name="Kimura K."/>
            <person name="Kloareg B."/>
            <person name="Kupper F.C."/>
            <person name="Lang D."/>
            <person name="Le Bail A."/>
            <person name="Leblanc C."/>
            <person name="Lerouge P."/>
            <person name="Lohr M."/>
            <person name="Lopez P.J."/>
            <person name="Martens C."/>
            <person name="Maumus F."/>
            <person name="Michel G."/>
            <person name="Miranda-Saavedra D."/>
            <person name="Morales J."/>
            <person name="Moreau H."/>
            <person name="Motomura T."/>
            <person name="Nagasato C."/>
            <person name="Napoli C.A."/>
            <person name="Nelson D.R."/>
            <person name="Nyvall-Collen P."/>
            <person name="Peters A.F."/>
            <person name="Pommier C."/>
            <person name="Potin P."/>
            <person name="Poulain J."/>
            <person name="Quesneville H."/>
            <person name="Read B."/>
            <person name="Rensing S.A."/>
            <person name="Ritter A."/>
            <person name="Rousvoal S."/>
            <person name="Samanta M."/>
            <person name="Samson G."/>
            <person name="Schroeder D.C."/>
            <person name="Segurens B."/>
            <person name="Strittmatter M."/>
            <person name="Tonon T."/>
            <person name="Tregear J.W."/>
            <person name="Valentin K."/>
            <person name="von Dassow P."/>
            <person name="Yamagishi T."/>
            <person name="Van de Peer Y."/>
            <person name="Wincker P."/>
        </authorList>
    </citation>
    <scope>NUCLEOTIDE SEQUENCE [LARGE SCALE GENOMIC DNA]</scope>
    <source>
        <strain evidence="12">Ec32 / CCAP1310/4</strain>
    </source>
</reference>
<keyword evidence="5" id="KW-0677">Repeat</keyword>
<dbReference type="Proteomes" id="UP000002630">
    <property type="component" value="Linkage Group LG15"/>
</dbReference>
<dbReference type="PROSITE" id="PS50920">
    <property type="entry name" value="SOLCAR"/>
    <property type="match status" value="2"/>
</dbReference>
<evidence type="ECO:0000256" key="4">
    <source>
        <dbReference type="ARBA" id="ARBA00022692"/>
    </source>
</evidence>
<feature type="region of interest" description="Disordered" evidence="9">
    <location>
        <begin position="419"/>
        <end position="512"/>
    </location>
</feature>
<feature type="region of interest" description="Disordered" evidence="9">
    <location>
        <begin position="71"/>
        <end position="113"/>
    </location>
</feature>
<evidence type="ECO:0000256" key="9">
    <source>
        <dbReference type="SAM" id="MobiDB-lite"/>
    </source>
</evidence>
<comment type="similarity">
    <text evidence="2">Belongs to the mitochondrial carrier (TC 2.A.29) family.</text>
</comment>
<dbReference type="PANTHER" id="PTHR45939:SF1">
    <property type="entry name" value="MITOCHONDRIAL THIAMINE PYROPHOSPHATE CARRIER 1-RELATED"/>
    <property type="match status" value="1"/>
</dbReference>
<evidence type="ECO:0000256" key="5">
    <source>
        <dbReference type="ARBA" id="ARBA00022737"/>
    </source>
</evidence>
<dbReference type="InterPro" id="IPR018108">
    <property type="entry name" value="MCP_transmembrane"/>
</dbReference>
<evidence type="ECO:0000256" key="3">
    <source>
        <dbReference type="ARBA" id="ARBA00022448"/>
    </source>
</evidence>
<sequence length="614" mass="61933">MHRHTMGVSTVPTAAPASPPPPPPPAAAAPATSRDRGALLAALSDALAGALGSVVAVAVFYPIDIAKTRAQASSPVTTRSRHDHDESSGGHGSSTEESSTAPEGGRVGSSNTALAGDGRRRVWFRSRTLAALLSIVRTEGGLTRLYEGIEAKVLQALLGSFVYFYAYAFIKGLMRRRAAGGGSGGGASKPLRPSLNLLAAAMAGAVNQAFTLPLENITTRMQTAPQRTPSVENNDGEGAGERGGHGAMEGSSPLDGRRCGVGNDTNGTWRDPVPATTAKVTQAGGDNQAPIKRGQRRPRQSVAAVTGELYREGGGLGRFWRGFAPSLILTCNPAINYTAFDILKALWLRRRDAAAVAAGVGSSTTAGASAAGTSGGGTEGFLNPLEAFLVAAAAKSLATLVTYPLIRAKVVLMTAPSSPSAPIVDRGRGNCSSPAVPPAASASQLITPKGHVFGSCGSGKIGEPTGEGRDGGDERLSNNGEERAATAAAAAADADATGMSDRGGSGHPIDASLGSAAAESTVAASSASAVGRGEGTTGGEMHSMATVLVDIFRREGIGGLYAGCGAQLLHTILKSALLLATKEQIARAAASALFLGGSSRGRAAGFAKPPAASR</sequence>
<feature type="region of interest" description="Disordered" evidence="9">
    <location>
        <begin position="223"/>
        <end position="257"/>
    </location>
</feature>
<dbReference type="AlphaFoldDB" id="D7G485"/>
<feature type="transmembrane region" description="Helical" evidence="10">
    <location>
        <begin position="38"/>
        <end position="61"/>
    </location>
</feature>
<evidence type="ECO:0000256" key="7">
    <source>
        <dbReference type="ARBA" id="ARBA00023136"/>
    </source>
</evidence>
<keyword evidence="3" id="KW-0813">Transport</keyword>
<feature type="region of interest" description="Disordered" evidence="9">
    <location>
        <begin position="1"/>
        <end position="32"/>
    </location>
</feature>
<feature type="compositionally biased region" description="Pro residues" evidence="9">
    <location>
        <begin position="17"/>
        <end position="27"/>
    </location>
</feature>
<keyword evidence="7 8" id="KW-0472">Membrane</keyword>
<dbReference type="GO" id="GO:0016020">
    <property type="term" value="C:membrane"/>
    <property type="evidence" value="ECO:0007669"/>
    <property type="project" value="UniProtKB-SubCell"/>
</dbReference>
<feature type="repeat" description="Solcar" evidence="8">
    <location>
        <begin position="40"/>
        <end position="173"/>
    </location>
</feature>
<comment type="subcellular location">
    <subcellularLocation>
        <location evidence="1">Membrane</location>
        <topology evidence="1">Multi-pass membrane protein</topology>
    </subcellularLocation>
</comment>
<keyword evidence="4 8" id="KW-0812">Transmembrane</keyword>
<feature type="transmembrane region" description="Helical" evidence="10">
    <location>
        <begin position="152"/>
        <end position="170"/>
    </location>
</feature>
<accession>D7G485</accession>
<feature type="compositionally biased region" description="Low complexity" evidence="9">
    <location>
        <begin position="432"/>
        <end position="443"/>
    </location>
</feature>
<keyword evidence="6 10" id="KW-1133">Transmembrane helix</keyword>
<dbReference type="STRING" id="2880.D7G485"/>
<dbReference type="InParanoid" id="D7G485"/>
<dbReference type="Pfam" id="PF00153">
    <property type="entry name" value="Mito_carr"/>
    <property type="match status" value="3"/>
</dbReference>
<dbReference type="InterPro" id="IPR023395">
    <property type="entry name" value="MCP_dom_sf"/>
</dbReference>
<dbReference type="SUPFAM" id="SSF103506">
    <property type="entry name" value="Mitochondrial carrier"/>
    <property type="match status" value="2"/>
</dbReference>
<evidence type="ECO:0000256" key="2">
    <source>
        <dbReference type="ARBA" id="ARBA00006375"/>
    </source>
</evidence>
<evidence type="ECO:0000256" key="1">
    <source>
        <dbReference type="ARBA" id="ARBA00004141"/>
    </source>
</evidence>
<evidence type="ECO:0000313" key="12">
    <source>
        <dbReference type="Proteomes" id="UP000002630"/>
    </source>
</evidence>
<evidence type="ECO:0000256" key="10">
    <source>
        <dbReference type="SAM" id="Phobius"/>
    </source>
</evidence>
<dbReference type="OrthoDB" id="446044at2759"/>
<dbReference type="EMBL" id="FN649740">
    <property type="protein sequence ID" value="CBJ27100.1"/>
    <property type="molecule type" value="Genomic_DNA"/>
</dbReference>
<organism evidence="11 12">
    <name type="scientific">Ectocarpus siliculosus</name>
    <name type="common">Brown alga</name>
    <name type="synonym">Conferva siliculosa</name>
    <dbReference type="NCBI Taxonomy" id="2880"/>
    <lineage>
        <taxon>Eukaryota</taxon>
        <taxon>Sar</taxon>
        <taxon>Stramenopiles</taxon>
        <taxon>Ochrophyta</taxon>
        <taxon>PX clade</taxon>
        <taxon>Phaeophyceae</taxon>
        <taxon>Ectocarpales</taxon>
        <taxon>Ectocarpaceae</taxon>
        <taxon>Ectocarpus</taxon>
    </lineage>
</organism>
<feature type="compositionally biased region" description="Low complexity" evidence="9">
    <location>
        <begin position="485"/>
        <end position="497"/>
    </location>
</feature>
<protein>
    <submittedName>
        <fullName evidence="11">Uncharacterized protein</fullName>
    </submittedName>
</protein>
<evidence type="ECO:0000256" key="8">
    <source>
        <dbReference type="PROSITE-ProRule" id="PRU00282"/>
    </source>
</evidence>
<dbReference type="eggNOG" id="KOG0769">
    <property type="taxonomic scope" value="Eukaryota"/>
</dbReference>
<gene>
    <name evidence="11" type="ORF">Esi_0055_0057</name>
</gene>